<dbReference type="InterPro" id="IPR013557">
    <property type="entry name" value="AntA/B_antirep"/>
</dbReference>
<dbReference type="PANTHER" id="PTHR36180:SF1">
    <property type="entry name" value="ANTA_ANTB ANTIREPRESSOR DOMAIN-CONTAINING PROTEIN"/>
    <property type="match status" value="1"/>
</dbReference>
<feature type="domain" description="Antirepressor protein C-terminal" evidence="1">
    <location>
        <begin position="130"/>
        <end position="237"/>
    </location>
</feature>
<evidence type="ECO:0000259" key="2">
    <source>
        <dbReference type="Pfam" id="PF08346"/>
    </source>
</evidence>
<reference evidence="3 4" key="1">
    <citation type="submission" date="2019-10" db="EMBL/GenBank/DDBJ databases">
        <title>WGS of Leuconostoc mesenteroides.</title>
        <authorList>
            <person name="Melo Bolivar J."/>
            <person name="Marino-Ramirez L."/>
            <person name="Villamil Diaz L.M."/>
        </authorList>
    </citation>
    <scope>NUCLEOTIDE SEQUENCE [LARGE SCALE GENOMIC DNA]</scope>
    <source>
        <strain evidence="3 4">M11</strain>
    </source>
</reference>
<dbReference type="InterPro" id="IPR005039">
    <property type="entry name" value="Ant_C"/>
</dbReference>
<gene>
    <name evidence="3" type="ORF">GFV13_08355</name>
</gene>
<dbReference type="GO" id="GO:0003677">
    <property type="term" value="F:DNA binding"/>
    <property type="evidence" value="ECO:0007669"/>
    <property type="project" value="InterPro"/>
</dbReference>
<dbReference type="AlphaFoldDB" id="A0A843Z2K8"/>
<protein>
    <submittedName>
        <fullName evidence="3">Oxidoreductase</fullName>
    </submittedName>
</protein>
<organism evidence="3 4">
    <name type="scientific">Leuconostoc mesenteroides</name>
    <dbReference type="NCBI Taxonomy" id="1245"/>
    <lineage>
        <taxon>Bacteria</taxon>
        <taxon>Bacillati</taxon>
        <taxon>Bacillota</taxon>
        <taxon>Bacilli</taxon>
        <taxon>Lactobacillales</taxon>
        <taxon>Lactobacillaceae</taxon>
        <taxon>Leuconostoc</taxon>
    </lineage>
</organism>
<sequence>MEEIIKINHNNQGEAQVSARELYQALEVKKRFSAWFETNAKQLIENEDFTSVLSGTEVQNNGGTQLRQLQDYSLTVDAAKQIALMSGTEKGKQVRMYFIQVEKAWNSPDQIMARALTIAQMKLDHKDNLIAEMKPKALFADAVSASQTSILVGELAKLLKQNGIDTGANRLFTWLRENSYLIRRKGTDYNMPTQKSMEMGLFEIKEHNHINSNGVNVTTKTPKATGKGQQYFINKFLQAA</sequence>
<name>A0A843Z2K8_LEUME</name>
<dbReference type="Proteomes" id="UP000469952">
    <property type="component" value="Unassembled WGS sequence"/>
</dbReference>
<evidence type="ECO:0000313" key="3">
    <source>
        <dbReference type="EMBL" id="MQR27271.1"/>
    </source>
</evidence>
<feature type="domain" description="AntA/AntB antirepressor" evidence="2">
    <location>
        <begin position="17"/>
        <end position="86"/>
    </location>
</feature>
<proteinExistence type="predicted"/>
<evidence type="ECO:0000259" key="1">
    <source>
        <dbReference type="Pfam" id="PF03374"/>
    </source>
</evidence>
<dbReference type="PANTHER" id="PTHR36180">
    <property type="entry name" value="DNA-BINDING PROTEIN-RELATED-RELATED"/>
    <property type="match status" value="1"/>
</dbReference>
<dbReference type="RefSeq" id="WP_153245444.1">
    <property type="nucleotide sequence ID" value="NZ_WIPA01000013.1"/>
</dbReference>
<accession>A0A843Z2K8</accession>
<dbReference type="Pfam" id="PF08346">
    <property type="entry name" value="AntA"/>
    <property type="match status" value="1"/>
</dbReference>
<comment type="caution">
    <text evidence="3">The sequence shown here is derived from an EMBL/GenBank/DDBJ whole genome shotgun (WGS) entry which is preliminary data.</text>
</comment>
<dbReference type="Pfam" id="PF03374">
    <property type="entry name" value="ANT"/>
    <property type="match status" value="1"/>
</dbReference>
<evidence type="ECO:0000313" key="4">
    <source>
        <dbReference type="Proteomes" id="UP000469952"/>
    </source>
</evidence>
<dbReference type="EMBL" id="WIPA01000013">
    <property type="protein sequence ID" value="MQR27271.1"/>
    <property type="molecule type" value="Genomic_DNA"/>
</dbReference>